<dbReference type="AlphaFoldDB" id="A0AAD9ZTH6"/>
<dbReference type="Proteomes" id="UP001281410">
    <property type="component" value="Unassembled WGS sequence"/>
</dbReference>
<reference evidence="1" key="1">
    <citation type="journal article" date="2023" name="Plant J.">
        <title>Genome sequences and population genomics provide insights into the demographic history, inbreeding, and mutation load of two 'living fossil' tree species of Dipteronia.</title>
        <authorList>
            <person name="Feng Y."/>
            <person name="Comes H.P."/>
            <person name="Chen J."/>
            <person name="Zhu S."/>
            <person name="Lu R."/>
            <person name="Zhang X."/>
            <person name="Li P."/>
            <person name="Qiu J."/>
            <person name="Olsen K.M."/>
            <person name="Qiu Y."/>
        </authorList>
    </citation>
    <scope>NUCLEOTIDE SEQUENCE</scope>
    <source>
        <strain evidence="1">NBL</strain>
    </source>
</reference>
<keyword evidence="2" id="KW-1185">Reference proteome</keyword>
<dbReference type="EMBL" id="JANJYJ010000009">
    <property type="protein sequence ID" value="KAK3190353.1"/>
    <property type="molecule type" value="Genomic_DNA"/>
</dbReference>
<evidence type="ECO:0000313" key="1">
    <source>
        <dbReference type="EMBL" id="KAK3190353.1"/>
    </source>
</evidence>
<accession>A0AAD9ZTH6</accession>
<gene>
    <name evidence="1" type="ORF">Dsin_029914</name>
</gene>
<organism evidence="1 2">
    <name type="scientific">Dipteronia sinensis</name>
    <dbReference type="NCBI Taxonomy" id="43782"/>
    <lineage>
        <taxon>Eukaryota</taxon>
        <taxon>Viridiplantae</taxon>
        <taxon>Streptophyta</taxon>
        <taxon>Embryophyta</taxon>
        <taxon>Tracheophyta</taxon>
        <taxon>Spermatophyta</taxon>
        <taxon>Magnoliopsida</taxon>
        <taxon>eudicotyledons</taxon>
        <taxon>Gunneridae</taxon>
        <taxon>Pentapetalae</taxon>
        <taxon>rosids</taxon>
        <taxon>malvids</taxon>
        <taxon>Sapindales</taxon>
        <taxon>Sapindaceae</taxon>
        <taxon>Hippocastanoideae</taxon>
        <taxon>Acereae</taxon>
        <taxon>Dipteronia</taxon>
    </lineage>
</organism>
<name>A0AAD9ZTH6_9ROSI</name>
<comment type="caution">
    <text evidence="1">The sequence shown here is derived from an EMBL/GenBank/DDBJ whole genome shotgun (WGS) entry which is preliminary data.</text>
</comment>
<protein>
    <submittedName>
        <fullName evidence="1">Uncharacterized protein</fullName>
    </submittedName>
</protein>
<sequence>MKKRHKFPQGHLQAKIMHGSMKNTSIVCKPANTATFGSFELEAKACSTMAAAAASS</sequence>
<evidence type="ECO:0000313" key="2">
    <source>
        <dbReference type="Proteomes" id="UP001281410"/>
    </source>
</evidence>
<proteinExistence type="predicted"/>